<gene>
    <name evidence="1" type="ORF">S01H1_24003</name>
</gene>
<accession>X0TRJ2</accession>
<organism evidence="1">
    <name type="scientific">marine sediment metagenome</name>
    <dbReference type="NCBI Taxonomy" id="412755"/>
    <lineage>
        <taxon>unclassified sequences</taxon>
        <taxon>metagenomes</taxon>
        <taxon>ecological metagenomes</taxon>
    </lineage>
</organism>
<comment type="caution">
    <text evidence="1">The sequence shown here is derived from an EMBL/GenBank/DDBJ whole genome shotgun (WGS) entry which is preliminary data.</text>
</comment>
<protein>
    <submittedName>
        <fullName evidence="1">Uncharacterized protein</fullName>
    </submittedName>
</protein>
<sequence>IFKTFNVLIIITEISYVISQIHSSLSKLFPLVGFR</sequence>
<feature type="non-terminal residue" evidence="1">
    <location>
        <position position="1"/>
    </location>
</feature>
<name>X0TRJ2_9ZZZZ</name>
<dbReference type="AlphaFoldDB" id="X0TRJ2"/>
<reference evidence="1" key="1">
    <citation type="journal article" date="2014" name="Front. Microbiol.">
        <title>High frequency of phylogenetically diverse reductive dehalogenase-homologous genes in deep subseafloor sedimentary metagenomes.</title>
        <authorList>
            <person name="Kawai M."/>
            <person name="Futagami T."/>
            <person name="Toyoda A."/>
            <person name="Takaki Y."/>
            <person name="Nishi S."/>
            <person name="Hori S."/>
            <person name="Arai W."/>
            <person name="Tsubouchi T."/>
            <person name="Morono Y."/>
            <person name="Uchiyama I."/>
            <person name="Ito T."/>
            <person name="Fujiyama A."/>
            <person name="Inagaki F."/>
            <person name="Takami H."/>
        </authorList>
    </citation>
    <scope>NUCLEOTIDE SEQUENCE</scope>
    <source>
        <strain evidence="1">Expedition CK06-06</strain>
    </source>
</reference>
<dbReference type="EMBL" id="BARS01014081">
    <property type="protein sequence ID" value="GAF89821.1"/>
    <property type="molecule type" value="Genomic_DNA"/>
</dbReference>
<evidence type="ECO:0000313" key="1">
    <source>
        <dbReference type="EMBL" id="GAF89821.1"/>
    </source>
</evidence>
<proteinExistence type="predicted"/>